<sequence length="815" mass="82349">MARIFLDANESRNGFLANNDTVFGSTGTETVTINTGATNVRIEGTVEGVALANAPSTYTFLAQGNNLVVFNGGVEVARIIVQDDANGTSLTFPGGQTEVRVGAGGMTIGGAAVPTGTAGPVVPGNLNPNTELATALAAITTAETALSDFLESTVTNEEVAAELPPLAPGASYSDADISAAIDAAVVDAAQDVEDAIQVEIPTADFVGASANVQSALIADARADAQRDITAAQRVLTAAEGELNAGVLSALNTVDSRIAAAESAMDAYRTADRLEDGELARFNVVNDETLTTNEGPGTPGMGAPATQVFLDGVLVATVNPANGQVVIEQNADLSGVTGFDAYIATLQAEANAFVAMNQARTALETAVANVVAVEQGDSSIGFKDLDSDVISSTVDAQGNTQITVNFNASTGAPVSPTVTTTQGDGVTSTEVANVTFQGLAAGQSVTVDGLTLTAGGATPVDPDDVASFFANGTIPLDASVAGTYSGSFIAGLVGVSTVQYTSVTPNQNVPDIQVSGPATANTTQGDSSVATETSSVAFTALSAGQSVTVEGLMLTATGAMSADDVAAAFASLAGGAPVAPADGSFTGTYSGDFTVVRTGFDTVEFTSTTPNTNVADLSVTVAGGSETAPEAQAVLAARAALLVQQAQLVALNEAVAEYQALTQIEAQRDDLADAITDARDAVENSVADGGLGVDILMGAENFTSGDDVYLFNEDTSDTQTLFGFGAQGEDRIFLADDYALVTLSDAWNATANTGNVNVREIFVEQSGNNVILHIENEAFAGNAASNADLTTVTLVGVQADQLTLSDNFLSSMGSIA</sequence>
<dbReference type="Proteomes" id="UP001548713">
    <property type="component" value="Unassembled WGS sequence"/>
</dbReference>
<reference evidence="1 2" key="1">
    <citation type="submission" date="2024-07" db="EMBL/GenBank/DDBJ databases">
        <title>Novosphingobium kalidii RD2P27.</title>
        <authorList>
            <person name="Sun J.-Q."/>
        </authorList>
    </citation>
    <scope>NUCLEOTIDE SEQUENCE [LARGE SCALE GENOMIC DNA]</scope>
    <source>
        <strain evidence="1 2">RD2P27</strain>
    </source>
</reference>
<gene>
    <name evidence="1" type="ORF">ABVV53_15645</name>
</gene>
<evidence type="ECO:0000313" key="2">
    <source>
        <dbReference type="Proteomes" id="UP001548713"/>
    </source>
</evidence>
<proteinExistence type="predicted"/>
<accession>A0ABV2D4T5</accession>
<protein>
    <submittedName>
        <fullName evidence="1">Uncharacterized protein</fullName>
    </submittedName>
</protein>
<name>A0ABV2D4T5_9SPHN</name>
<dbReference type="EMBL" id="JBEWLY010000025">
    <property type="protein sequence ID" value="MET1756876.1"/>
    <property type="molecule type" value="Genomic_DNA"/>
</dbReference>
<keyword evidence="2" id="KW-1185">Reference proteome</keyword>
<dbReference type="RefSeq" id="WP_353985371.1">
    <property type="nucleotide sequence ID" value="NZ_JBEWLY010000025.1"/>
</dbReference>
<evidence type="ECO:0000313" key="1">
    <source>
        <dbReference type="EMBL" id="MET1756876.1"/>
    </source>
</evidence>
<organism evidence="1 2">
    <name type="scientific">Novosphingobium kalidii</name>
    <dbReference type="NCBI Taxonomy" id="3230299"/>
    <lineage>
        <taxon>Bacteria</taxon>
        <taxon>Pseudomonadati</taxon>
        <taxon>Pseudomonadota</taxon>
        <taxon>Alphaproteobacteria</taxon>
        <taxon>Sphingomonadales</taxon>
        <taxon>Sphingomonadaceae</taxon>
        <taxon>Novosphingobium</taxon>
    </lineage>
</organism>
<comment type="caution">
    <text evidence="1">The sequence shown here is derived from an EMBL/GenBank/DDBJ whole genome shotgun (WGS) entry which is preliminary data.</text>
</comment>